<dbReference type="Proteomes" id="UP000287972">
    <property type="component" value="Unassembled WGS sequence"/>
</dbReference>
<gene>
    <name evidence="6" type="ORF">CEP51_003516</name>
</gene>
<feature type="signal peptide" evidence="5">
    <location>
        <begin position="1"/>
        <end position="18"/>
    </location>
</feature>
<dbReference type="GO" id="GO:0005975">
    <property type="term" value="P:carbohydrate metabolic process"/>
    <property type="evidence" value="ECO:0007669"/>
    <property type="project" value="InterPro"/>
</dbReference>
<keyword evidence="5" id="KW-0732">Signal</keyword>
<dbReference type="InterPro" id="IPR023296">
    <property type="entry name" value="Glyco_hydro_beta-prop_sf"/>
</dbReference>
<dbReference type="SUPFAM" id="SSF75005">
    <property type="entry name" value="Arabinanase/levansucrase/invertase"/>
    <property type="match status" value="1"/>
</dbReference>
<feature type="chain" id="PRO_5019487037" description="Beta-xylosidase C-terminal Concanavalin A-like domain-containing protein" evidence="5">
    <location>
        <begin position="19"/>
        <end position="553"/>
    </location>
</feature>
<organism evidence="6 7">
    <name type="scientific">Fusarium floridanum</name>
    <dbReference type="NCBI Taxonomy" id="1325733"/>
    <lineage>
        <taxon>Eukaryota</taxon>
        <taxon>Fungi</taxon>
        <taxon>Dikarya</taxon>
        <taxon>Ascomycota</taxon>
        <taxon>Pezizomycotina</taxon>
        <taxon>Sordariomycetes</taxon>
        <taxon>Hypocreomycetidae</taxon>
        <taxon>Hypocreales</taxon>
        <taxon>Nectriaceae</taxon>
        <taxon>Fusarium</taxon>
        <taxon>Fusarium solani species complex</taxon>
    </lineage>
</organism>
<dbReference type="EMBL" id="NKCL01000058">
    <property type="protein sequence ID" value="RSL85123.1"/>
    <property type="molecule type" value="Genomic_DNA"/>
</dbReference>
<evidence type="ECO:0000256" key="1">
    <source>
        <dbReference type="ARBA" id="ARBA00009865"/>
    </source>
</evidence>
<sequence length="553" mass="60450">MLKTALFAMALGLSGSAASPHKSPPQATLLSFASKDILGGDDGMPPHPLQGLPYGKPLYPVTSDGDGLEMVEAHLSYWEGKYYMYSATWGSGGNIFVYGYVPSDNYPDMPVYPPGDYGADGNCGIKTYSSKDLTNWELVDFYQPDMGVANVTKPLVRYSKANKEYILYMGGDGRRGIYYATSKSPSGPWSKTPGELRGDHLSHDFDVFVGPDDTHYIITDPFLGTIPSADGGLTWDIWVQQLAPDLISTVNTSETITLVRSAKQLFDQNLTLEATGAFYHDGYYYLMFGQTCQSCAGYIYYFYSENPMGPYKDGGYVSRDGCGGQNKGANVLPTPDGGSIVLAGNLGYRTGPDNSVWSDGTQSYVWHGDNHQAASSTYFFPLEFNRDHTLKSYTCPSKAQVPLMGDLKKSPDAPLPYQLDCRVRNWKSIDAIYSQPKSGTTLEFPVFQRTDNLGPTTNAGPVLNGPLTVTLAYTNGATESFSWAASNISWAPAKISMNTSGKRVSKITLETNATNGCYGTMVQPKQDSHSSYGSTVLGKFSKQQKAELYVYKW</sequence>
<evidence type="ECO:0000256" key="5">
    <source>
        <dbReference type="SAM" id="SignalP"/>
    </source>
</evidence>
<reference evidence="6 7" key="1">
    <citation type="submission" date="2017-06" db="EMBL/GenBank/DDBJ databases">
        <title>Comparative genomic analysis of Ambrosia Fusariam Clade fungi.</title>
        <authorList>
            <person name="Stajich J.E."/>
            <person name="Carrillo J."/>
            <person name="Kijimoto T."/>
            <person name="Eskalen A."/>
            <person name="O'Donnell K."/>
            <person name="Kasson M."/>
        </authorList>
    </citation>
    <scope>NUCLEOTIDE SEQUENCE [LARGE SCALE GENOMIC DNA]</scope>
    <source>
        <strain evidence="6 7">NRRL62606</strain>
    </source>
</reference>
<dbReference type="InterPro" id="IPR006710">
    <property type="entry name" value="Glyco_hydro_43"/>
</dbReference>
<evidence type="ECO:0000313" key="6">
    <source>
        <dbReference type="EMBL" id="RSL85123.1"/>
    </source>
</evidence>
<dbReference type="PANTHER" id="PTHR22925:SF3">
    <property type="entry name" value="GLYCOSYL HYDROLASE FAMILY PROTEIN 43"/>
    <property type="match status" value="1"/>
</dbReference>
<proteinExistence type="inferred from homology"/>
<keyword evidence="2 4" id="KW-0378">Hydrolase</keyword>
<evidence type="ECO:0000256" key="4">
    <source>
        <dbReference type="RuleBase" id="RU361187"/>
    </source>
</evidence>
<comment type="similarity">
    <text evidence="1 4">Belongs to the glycosyl hydrolase 43 family.</text>
</comment>
<protein>
    <recommendedName>
        <fullName evidence="8">Beta-xylosidase C-terminal Concanavalin A-like domain-containing protein</fullName>
    </recommendedName>
</protein>
<evidence type="ECO:0000256" key="3">
    <source>
        <dbReference type="ARBA" id="ARBA00023295"/>
    </source>
</evidence>
<dbReference type="Gene3D" id="2.115.10.20">
    <property type="entry name" value="Glycosyl hydrolase domain, family 43"/>
    <property type="match status" value="1"/>
</dbReference>
<dbReference type="AlphaFoldDB" id="A0A428S610"/>
<dbReference type="Pfam" id="PF04616">
    <property type="entry name" value="Glyco_hydro_43"/>
    <property type="match status" value="1"/>
</dbReference>
<accession>A0A428S610</accession>
<keyword evidence="3 4" id="KW-0326">Glycosidase</keyword>
<dbReference type="PANTHER" id="PTHR22925">
    <property type="entry name" value="GLYCOSYL HYDROLASE 43 FAMILY MEMBER"/>
    <property type="match status" value="1"/>
</dbReference>
<keyword evidence="7" id="KW-1185">Reference proteome</keyword>
<comment type="caution">
    <text evidence="6">The sequence shown here is derived from an EMBL/GenBank/DDBJ whole genome shotgun (WGS) entry which is preliminary data.</text>
</comment>
<name>A0A428S610_9HYPO</name>
<evidence type="ECO:0000313" key="7">
    <source>
        <dbReference type="Proteomes" id="UP000287972"/>
    </source>
</evidence>
<evidence type="ECO:0000256" key="2">
    <source>
        <dbReference type="ARBA" id="ARBA00022801"/>
    </source>
</evidence>
<evidence type="ECO:0008006" key="8">
    <source>
        <dbReference type="Google" id="ProtNLM"/>
    </source>
</evidence>
<dbReference type="GO" id="GO:0004553">
    <property type="term" value="F:hydrolase activity, hydrolyzing O-glycosyl compounds"/>
    <property type="evidence" value="ECO:0007669"/>
    <property type="project" value="InterPro"/>
</dbReference>